<evidence type="ECO:0000313" key="1">
    <source>
        <dbReference type="EMBL" id="QBD82398.1"/>
    </source>
</evidence>
<dbReference type="Proteomes" id="UP000290365">
    <property type="component" value="Chromosome"/>
</dbReference>
<evidence type="ECO:0000313" key="2">
    <source>
        <dbReference type="Proteomes" id="UP000290365"/>
    </source>
</evidence>
<proteinExistence type="predicted"/>
<dbReference type="RefSeq" id="WP_129893467.1">
    <property type="nucleotide sequence ID" value="NZ_CP035758.1"/>
</dbReference>
<accession>A0A4P6K2G4</accession>
<reference evidence="1 2" key="1">
    <citation type="submission" date="2019-01" db="EMBL/GenBank/DDBJ databases">
        <title>Ktedonosporobacter rubrisoli SCAWS-G2.</title>
        <authorList>
            <person name="Huang Y."/>
            <person name="Yan B."/>
        </authorList>
    </citation>
    <scope>NUCLEOTIDE SEQUENCE [LARGE SCALE GENOMIC DNA]</scope>
    <source>
        <strain evidence="1 2">SCAWS-G2</strain>
    </source>
</reference>
<dbReference type="AlphaFoldDB" id="A0A4P6K2G4"/>
<sequence>MEEALLSYENARACAQQALQICLRGDLHDANALLLRTYTALRRLSGELSIVQHGTAQAPFTTRSFAEAQAWGWFEIASGIYQLQQNYPGASLVHFKKAWRIWRFWDTCTTEKQQQLEAARERIRASFWLGEAWSRTSSDRAARAAQAILNTALTTARRIGAHDILQETLQQQQLLPPAFPGTPAYKTAGPVSPYICQFMTP</sequence>
<keyword evidence="2" id="KW-1185">Reference proteome</keyword>
<dbReference type="KEGG" id="kbs:EPA93_43070"/>
<name>A0A4P6K2G4_KTERU</name>
<dbReference type="EMBL" id="CP035758">
    <property type="protein sequence ID" value="QBD82398.1"/>
    <property type="molecule type" value="Genomic_DNA"/>
</dbReference>
<gene>
    <name evidence="1" type="ORF">EPA93_43070</name>
</gene>
<organism evidence="1 2">
    <name type="scientific">Ktedonosporobacter rubrisoli</name>
    <dbReference type="NCBI Taxonomy" id="2509675"/>
    <lineage>
        <taxon>Bacteria</taxon>
        <taxon>Bacillati</taxon>
        <taxon>Chloroflexota</taxon>
        <taxon>Ktedonobacteria</taxon>
        <taxon>Ktedonobacterales</taxon>
        <taxon>Ktedonosporobacteraceae</taxon>
        <taxon>Ktedonosporobacter</taxon>
    </lineage>
</organism>
<protein>
    <submittedName>
        <fullName evidence="1">Uncharacterized protein</fullName>
    </submittedName>
</protein>
<dbReference type="OrthoDB" id="10002710at2"/>